<accession>A0A915BHG9</accession>
<name>A0A915BHG9_PARUN</name>
<organism evidence="2 3">
    <name type="scientific">Parascaris univalens</name>
    <name type="common">Nematode worm</name>
    <dbReference type="NCBI Taxonomy" id="6257"/>
    <lineage>
        <taxon>Eukaryota</taxon>
        <taxon>Metazoa</taxon>
        <taxon>Ecdysozoa</taxon>
        <taxon>Nematoda</taxon>
        <taxon>Chromadorea</taxon>
        <taxon>Rhabditida</taxon>
        <taxon>Spirurina</taxon>
        <taxon>Ascaridomorpha</taxon>
        <taxon>Ascaridoidea</taxon>
        <taxon>Ascarididae</taxon>
        <taxon>Parascaris</taxon>
    </lineage>
</organism>
<evidence type="ECO:0000259" key="1">
    <source>
        <dbReference type="Pfam" id="PF16044"/>
    </source>
</evidence>
<sequence>TVVTHRRCGWRCVTVEQQCLCGGCRRIISSDEASLMFLPNPFATNTACSILLKPSSGGFHRYQIGDDLHIGISDSESVVYSYWKNGIAAESSSWQGAISVCSFEAVDFDEVLRTFIDHNIQYFPSEGYDATNCNCFDFIIAFMIFIGVIEKNGGSVKDQFVSLFVEAPLQRAIRYCRLVQRVYAAEGRQVSLPTLRLVD</sequence>
<reference evidence="3" key="1">
    <citation type="submission" date="2022-11" db="UniProtKB">
        <authorList>
            <consortium name="WormBaseParasite"/>
        </authorList>
    </citation>
    <scope>IDENTIFICATION</scope>
</reference>
<evidence type="ECO:0000313" key="2">
    <source>
        <dbReference type="Proteomes" id="UP000887569"/>
    </source>
</evidence>
<dbReference type="Pfam" id="PF16044">
    <property type="entry name" value="DUF4796_C"/>
    <property type="match status" value="1"/>
</dbReference>
<proteinExistence type="predicted"/>
<dbReference type="AlphaFoldDB" id="A0A915BHG9"/>
<dbReference type="PANTHER" id="PTHR33963:SF2">
    <property type="entry name" value="MKRN2 OPPOSITE STRAND PROTEIN"/>
    <property type="match status" value="1"/>
</dbReference>
<feature type="domain" description="MKRN2 opposite strand protein-like C-terminal" evidence="1">
    <location>
        <begin position="38"/>
        <end position="182"/>
    </location>
</feature>
<dbReference type="Proteomes" id="UP000887569">
    <property type="component" value="Unplaced"/>
</dbReference>
<dbReference type="WBParaSite" id="PgR040_g087_t01">
    <property type="protein sequence ID" value="PgR040_g087_t01"/>
    <property type="gene ID" value="PgR040_g087"/>
</dbReference>
<evidence type="ECO:0000313" key="3">
    <source>
        <dbReference type="WBParaSite" id="PgR040_g087_t01"/>
    </source>
</evidence>
<protein>
    <recommendedName>
        <fullName evidence="1">MKRN2 opposite strand protein-like C-terminal domain-containing protein</fullName>
    </recommendedName>
</protein>
<dbReference type="InterPro" id="IPR032016">
    <property type="entry name" value="MKRN2OS-like"/>
</dbReference>
<dbReference type="PANTHER" id="PTHR33963">
    <property type="entry name" value="MKRN2 OPPOSITE STRAND PROTEIN"/>
    <property type="match status" value="1"/>
</dbReference>
<dbReference type="InterPro" id="IPR053921">
    <property type="entry name" value="MKRN2OS-like_C"/>
</dbReference>
<keyword evidence="2" id="KW-1185">Reference proteome</keyword>